<dbReference type="SUPFAM" id="SSF53448">
    <property type="entry name" value="Nucleotide-diphospho-sugar transferases"/>
    <property type="match status" value="1"/>
</dbReference>
<sequence length="225" mass="23823">MRAPISVIIPTLNAADRLPLCLAALGEGLAEGLIRELVISDGGSTDGSLRIAEAAGATIVTGEASRGGQLRRGAGAAEGAWLLFLHADTVLSEGWTSHISAALAQNGAYYGCLRFDAAGLAPQLVAGWANLRSLAFGLPYGDQALLIDRQTYARVGGFADIPLMEDVVMARALKGGLKGLDFRAVTSAEKYQRQGWLKRGGRNLWTLARFLTGAKPEDLARAYRK</sequence>
<keyword evidence="2" id="KW-1003">Cell membrane</keyword>
<dbReference type="EC" id="2.4.1.-" evidence="7"/>
<evidence type="ECO:0000256" key="4">
    <source>
        <dbReference type="ARBA" id="ARBA00022679"/>
    </source>
</evidence>
<proteinExistence type="predicted"/>
<dbReference type="GO" id="GO:0016757">
    <property type="term" value="F:glycosyltransferase activity"/>
    <property type="evidence" value="ECO:0007669"/>
    <property type="project" value="UniProtKB-KW"/>
</dbReference>
<gene>
    <name evidence="7" type="ORF">TRP8649_01424</name>
</gene>
<name>A0A238J9C2_9RHOB</name>
<keyword evidence="8" id="KW-1185">Reference proteome</keyword>
<dbReference type="EMBL" id="FXXP01000001">
    <property type="protein sequence ID" value="SMX27321.1"/>
    <property type="molecule type" value="Genomic_DNA"/>
</dbReference>
<evidence type="ECO:0000259" key="6">
    <source>
        <dbReference type="Pfam" id="PF00535"/>
    </source>
</evidence>
<reference evidence="8" key="1">
    <citation type="submission" date="2017-05" db="EMBL/GenBank/DDBJ databases">
        <authorList>
            <person name="Rodrigo-Torres L."/>
            <person name="Arahal R. D."/>
            <person name="Lucena T."/>
        </authorList>
    </citation>
    <scope>NUCLEOTIDE SEQUENCE [LARGE SCALE GENOMIC DNA]</scope>
    <source>
        <strain evidence="8">CECT 8649</strain>
    </source>
</reference>
<keyword evidence="4 7" id="KW-0808">Transferase</keyword>
<accession>A0A238J9C2</accession>
<dbReference type="OrthoDB" id="5291101at2"/>
<evidence type="ECO:0000256" key="3">
    <source>
        <dbReference type="ARBA" id="ARBA00022676"/>
    </source>
</evidence>
<dbReference type="Pfam" id="PF00535">
    <property type="entry name" value="Glycos_transf_2"/>
    <property type="match status" value="1"/>
</dbReference>
<feature type="domain" description="Glycosyltransferase 2-like" evidence="6">
    <location>
        <begin position="6"/>
        <end position="113"/>
    </location>
</feature>
<dbReference type="GO" id="GO:0005886">
    <property type="term" value="C:plasma membrane"/>
    <property type="evidence" value="ECO:0007669"/>
    <property type="project" value="UniProtKB-SubCell"/>
</dbReference>
<keyword evidence="3 7" id="KW-0328">Glycosyltransferase</keyword>
<evidence type="ECO:0000256" key="1">
    <source>
        <dbReference type="ARBA" id="ARBA00004236"/>
    </source>
</evidence>
<comment type="subcellular location">
    <subcellularLocation>
        <location evidence="1">Cell membrane</location>
    </subcellularLocation>
</comment>
<dbReference type="InterPro" id="IPR029044">
    <property type="entry name" value="Nucleotide-diphossugar_trans"/>
</dbReference>
<dbReference type="CDD" id="cd02522">
    <property type="entry name" value="GT_2_like_a"/>
    <property type="match status" value="1"/>
</dbReference>
<dbReference type="PANTHER" id="PTHR43646:SF2">
    <property type="entry name" value="GLYCOSYLTRANSFERASE 2-LIKE DOMAIN-CONTAINING PROTEIN"/>
    <property type="match status" value="1"/>
</dbReference>
<protein>
    <submittedName>
        <fullName evidence="7">PGL/p-HBAD biosynthesis glycosyltransferase/MT3031</fullName>
        <ecNumber evidence="7">2.4.1.-</ecNumber>
    </submittedName>
</protein>
<dbReference type="InterPro" id="IPR001173">
    <property type="entry name" value="Glyco_trans_2-like"/>
</dbReference>
<dbReference type="RefSeq" id="WP_099243481.1">
    <property type="nucleotide sequence ID" value="NZ_FXXP01000001.1"/>
</dbReference>
<evidence type="ECO:0000313" key="7">
    <source>
        <dbReference type="EMBL" id="SMX27321.1"/>
    </source>
</evidence>
<dbReference type="Gene3D" id="3.90.550.10">
    <property type="entry name" value="Spore Coat Polysaccharide Biosynthesis Protein SpsA, Chain A"/>
    <property type="match status" value="1"/>
</dbReference>
<evidence type="ECO:0000256" key="2">
    <source>
        <dbReference type="ARBA" id="ARBA00022475"/>
    </source>
</evidence>
<keyword evidence="5" id="KW-0472">Membrane</keyword>
<evidence type="ECO:0000313" key="8">
    <source>
        <dbReference type="Proteomes" id="UP000225972"/>
    </source>
</evidence>
<organism evidence="7 8">
    <name type="scientific">Pelagimonas phthalicica</name>
    <dbReference type="NCBI Taxonomy" id="1037362"/>
    <lineage>
        <taxon>Bacteria</taxon>
        <taxon>Pseudomonadati</taxon>
        <taxon>Pseudomonadota</taxon>
        <taxon>Alphaproteobacteria</taxon>
        <taxon>Rhodobacterales</taxon>
        <taxon>Roseobacteraceae</taxon>
        <taxon>Pelagimonas</taxon>
    </lineage>
</organism>
<dbReference type="Proteomes" id="UP000225972">
    <property type="component" value="Unassembled WGS sequence"/>
</dbReference>
<evidence type="ECO:0000256" key="5">
    <source>
        <dbReference type="ARBA" id="ARBA00023136"/>
    </source>
</evidence>
<dbReference type="PANTHER" id="PTHR43646">
    <property type="entry name" value="GLYCOSYLTRANSFERASE"/>
    <property type="match status" value="1"/>
</dbReference>
<dbReference type="AlphaFoldDB" id="A0A238J9C2"/>
<dbReference type="NCBIfam" id="TIGR04283">
    <property type="entry name" value="glyco_like_mftF"/>
    <property type="match status" value="1"/>
</dbReference>
<dbReference type="InterPro" id="IPR026461">
    <property type="entry name" value="Trfase_2_rSAM/seldom_assoc"/>
</dbReference>